<dbReference type="AlphaFoldDB" id="A0A365NYJ3"/>
<dbReference type="RefSeq" id="WP_204673666.1">
    <property type="nucleotide sequence ID" value="NZ_QLST01000049.1"/>
</dbReference>
<sequence>MAKGLGIIGNFKGKVGNIVGYNLKDSNNKQTQGLRAYQPVVRNPKTARQAEQRAKMAPINATYRALKGIIDRGQEGVAYGNKSRLRFLSEAMKQFDGPWFEKGDAVTLPIKTNITRGSLQPIIIEETTEDGLSTVLSVGAVEQIATVGALSTALLANNSFLKEGDQLTFVHGKIGQIVVVSVILDSTSTVATTNFIGNGGTLDFNPGHNIEAGLVFGAAILSREGDNGQHLRSTTALLLGGTTEDDQHYTSAAKDAAIESYMAANGNTDWPQEQ</sequence>
<proteinExistence type="predicted"/>
<reference evidence="1 2" key="1">
    <citation type="submission" date="2018-06" db="EMBL/GenBank/DDBJ databases">
        <title>Flavobacterium tibetense sp. nov., isolated from a wetland YonghuCo on Tibetan Plateau.</title>
        <authorList>
            <person name="Xing P."/>
            <person name="Phurbu D."/>
            <person name="Lu H."/>
        </authorList>
    </citation>
    <scope>NUCLEOTIDE SEQUENCE [LARGE SCALE GENOMIC DNA]</scope>
    <source>
        <strain evidence="1 2">YH5</strain>
    </source>
</reference>
<gene>
    <name evidence="1" type="ORF">DPN68_13040</name>
</gene>
<keyword evidence="2" id="KW-1185">Reference proteome</keyword>
<dbReference type="EMBL" id="QLST01000049">
    <property type="protein sequence ID" value="RBA26852.1"/>
    <property type="molecule type" value="Genomic_DNA"/>
</dbReference>
<comment type="caution">
    <text evidence="1">The sequence shown here is derived from an EMBL/GenBank/DDBJ whole genome shotgun (WGS) entry which is preliminary data.</text>
</comment>
<dbReference type="Proteomes" id="UP000253319">
    <property type="component" value="Unassembled WGS sequence"/>
</dbReference>
<protein>
    <submittedName>
        <fullName evidence="1">Uncharacterized protein</fullName>
    </submittedName>
</protein>
<evidence type="ECO:0000313" key="1">
    <source>
        <dbReference type="EMBL" id="RBA26852.1"/>
    </source>
</evidence>
<evidence type="ECO:0000313" key="2">
    <source>
        <dbReference type="Proteomes" id="UP000253319"/>
    </source>
</evidence>
<name>A0A365NYJ3_9FLAO</name>
<organism evidence="1 2">
    <name type="scientific">Flavobacterium tibetense</name>
    <dbReference type="NCBI Taxonomy" id="2233533"/>
    <lineage>
        <taxon>Bacteria</taxon>
        <taxon>Pseudomonadati</taxon>
        <taxon>Bacteroidota</taxon>
        <taxon>Flavobacteriia</taxon>
        <taxon>Flavobacteriales</taxon>
        <taxon>Flavobacteriaceae</taxon>
        <taxon>Flavobacterium</taxon>
    </lineage>
</organism>
<accession>A0A365NYJ3</accession>
<feature type="non-terminal residue" evidence="1">
    <location>
        <position position="274"/>
    </location>
</feature>